<evidence type="ECO:0000256" key="4">
    <source>
        <dbReference type="ARBA" id="ARBA00013139"/>
    </source>
</evidence>
<dbReference type="AlphaFoldDB" id="A0A9P5TUP3"/>
<dbReference type="InterPro" id="IPR017926">
    <property type="entry name" value="GATASE"/>
</dbReference>
<comment type="catalytic activity">
    <reaction evidence="1">
        <text>chorismate + L-glutamine = 4-amino-4-deoxychorismate + L-glutamate</text>
        <dbReference type="Rhea" id="RHEA:11672"/>
        <dbReference type="ChEBI" id="CHEBI:29748"/>
        <dbReference type="ChEBI" id="CHEBI:29985"/>
        <dbReference type="ChEBI" id="CHEBI:58359"/>
        <dbReference type="ChEBI" id="CHEBI:58406"/>
        <dbReference type="EC" id="2.6.1.85"/>
    </reaction>
</comment>
<name>A0A9P5TUP3_GYMJU</name>
<evidence type="ECO:0000313" key="14">
    <source>
        <dbReference type="Proteomes" id="UP000724874"/>
    </source>
</evidence>
<dbReference type="PROSITE" id="PS51273">
    <property type="entry name" value="GATASE_TYPE_1"/>
    <property type="match status" value="1"/>
</dbReference>
<dbReference type="EC" id="2.6.1.85" evidence="4"/>
<dbReference type="NCBIfam" id="TIGR00566">
    <property type="entry name" value="trpG_papA"/>
    <property type="match status" value="1"/>
</dbReference>
<proteinExistence type="inferred from homology"/>
<evidence type="ECO:0000256" key="9">
    <source>
        <dbReference type="ARBA" id="ARBA00031904"/>
    </source>
</evidence>
<keyword evidence="14" id="KW-1185">Reference proteome</keyword>
<dbReference type="InterPro" id="IPR006221">
    <property type="entry name" value="TrpG/PapA_dom"/>
</dbReference>
<dbReference type="PRINTS" id="PR00097">
    <property type="entry name" value="ANTSNTHASEII"/>
</dbReference>
<protein>
    <recommendedName>
        <fullName evidence="4">aminodeoxychorismate synthase</fullName>
        <ecNumber evidence="4">2.6.1.85</ecNumber>
    </recommendedName>
    <alternativeName>
        <fullName evidence="8">Para-aminobenzoate synthase</fullName>
    </alternativeName>
    <alternativeName>
        <fullName evidence="9">p-aminobenzoic acid synthase</fullName>
    </alternativeName>
</protein>
<evidence type="ECO:0000259" key="12">
    <source>
        <dbReference type="Pfam" id="PF04715"/>
    </source>
</evidence>
<dbReference type="InterPro" id="IPR019999">
    <property type="entry name" value="Anth_synth_I-like"/>
</dbReference>
<dbReference type="PANTHER" id="PTHR11236">
    <property type="entry name" value="AMINOBENZOATE/ANTHRANILATE SYNTHASE"/>
    <property type="match status" value="1"/>
</dbReference>
<dbReference type="EMBL" id="JADNYJ010000002">
    <property type="protein sequence ID" value="KAF8913124.1"/>
    <property type="molecule type" value="Genomic_DNA"/>
</dbReference>
<dbReference type="GO" id="GO:0008153">
    <property type="term" value="P:4-aminobenzoate biosynthetic process"/>
    <property type="evidence" value="ECO:0007669"/>
    <property type="project" value="TreeGrafter"/>
</dbReference>
<dbReference type="Gene3D" id="3.60.120.10">
    <property type="entry name" value="Anthranilate synthase"/>
    <property type="match status" value="1"/>
</dbReference>
<gene>
    <name evidence="13" type="ORF">CPB84DRAFT_1700738</name>
</gene>
<dbReference type="Pfam" id="PF00117">
    <property type="entry name" value="GATase"/>
    <property type="match status" value="1"/>
</dbReference>
<comment type="caution">
    <text evidence="13">The sequence shown here is derived from an EMBL/GenBank/DDBJ whole genome shotgun (WGS) entry which is preliminary data.</text>
</comment>
<dbReference type="GO" id="GO:0046820">
    <property type="term" value="F:4-amino-4-deoxychorismate synthase activity"/>
    <property type="evidence" value="ECO:0007669"/>
    <property type="project" value="UniProtKB-EC"/>
</dbReference>
<dbReference type="Gene3D" id="3.40.50.880">
    <property type="match status" value="1"/>
</dbReference>
<keyword evidence="7" id="KW-0315">Glutamine amidotransferase</keyword>
<feature type="domain" description="Chorismate-utilising enzyme C-terminal" evidence="11">
    <location>
        <begin position="450"/>
        <end position="729"/>
    </location>
</feature>
<dbReference type="PANTHER" id="PTHR11236:SF18">
    <property type="entry name" value="AMINODEOXYCHORISMATE SYNTHASE"/>
    <property type="match status" value="1"/>
</dbReference>
<comment type="similarity">
    <text evidence="3">In the C-terminal section; belongs to the anthranilate synthase component I family.</text>
</comment>
<reference evidence="13" key="1">
    <citation type="submission" date="2020-11" db="EMBL/GenBank/DDBJ databases">
        <authorList>
            <consortium name="DOE Joint Genome Institute"/>
            <person name="Ahrendt S."/>
            <person name="Riley R."/>
            <person name="Andreopoulos W."/>
            <person name="LaButti K."/>
            <person name="Pangilinan J."/>
            <person name="Ruiz-duenas F.J."/>
            <person name="Barrasa J.M."/>
            <person name="Sanchez-Garcia M."/>
            <person name="Camarero S."/>
            <person name="Miyauchi S."/>
            <person name="Serrano A."/>
            <person name="Linde D."/>
            <person name="Babiker R."/>
            <person name="Drula E."/>
            <person name="Ayuso-Fernandez I."/>
            <person name="Pacheco R."/>
            <person name="Padilla G."/>
            <person name="Ferreira P."/>
            <person name="Barriuso J."/>
            <person name="Kellner H."/>
            <person name="Castanera R."/>
            <person name="Alfaro M."/>
            <person name="Ramirez L."/>
            <person name="Pisabarro A.G."/>
            <person name="Kuo A."/>
            <person name="Tritt A."/>
            <person name="Lipzen A."/>
            <person name="He G."/>
            <person name="Yan M."/>
            <person name="Ng V."/>
            <person name="Cullen D."/>
            <person name="Martin F."/>
            <person name="Rosso M.-N."/>
            <person name="Henrissat B."/>
            <person name="Hibbett D."/>
            <person name="Martinez A.T."/>
            <person name="Grigoriev I.V."/>
        </authorList>
    </citation>
    <scope>NUCLEOTIDE SEQUENCE</scope>
    <source>
        <strain evidence="13">AH 44721</strain>
    </source>
</reference>
<dbReference type="GO" id="GO:0005737">
    <property type="term" value="C:cytoplasm"/>
    <property type="evidence" value="ECO:0007669"/>
    <property type="project" value="TreeGrafter"/>
</dbReference>
<evidence type="ECO:0000256" key="5">
    <source>
        <dbReference type="ARBA" id="ARBA00022679"/>
    </source>
</evidence>
<dbReference type="PRINTS" id="PR00096">
    <property type="entry name" value="GATASE"/>
</dbReference>
<evidence type="ECO:0000313" key="13">
    <source>
        <dbReference type="EMBL" id="KAF8913124.1"/>
    </source>
</evidence>
<evidence type="ECO:0000256" key="6">
    <source>
        <dbReference type="ARBA" id="ARBA00022909"/>
    </source>
</evidence>
<dbReference type="InterPro" id="IPR005801">
    <property type="entry name" value="ADC_synthase"/>
</dbReference>
<dbReference type="GO" id="GO:0046656">
    <property type="term" value="P:folic acid biosynthetic process"/>
    <property type="evidence" value="ECO:0007669"/>
    <property type="project" value="UniProtKB-KW"/>
</dbReference>
<dbReference type="GO" id="GO:0000162">
    <property type="term" value="P:L-tryptophan biosynthetic process"/>
    <property type="evidence" value="ECO:0007669"/>
    <property type="project" value="TreeGrafter"/>
</dbReference>
<evidence type="ECO:0000256" key="8">
    <source>
        <dbReference type="ARBA" id="ARBA00031329"/>
    </source>
</evidence>
<dbReference type="InterPro" id="IPR015890">
    <property type="entry name" value="Chorismate_C"/>
</dbReference>
<dbReference type="InterPro" id="IPR010117">
    <property type="entry name" value="PabB_fungal"/>
</dbReference>
<feature type="domain" description="Anthranilate synthase component I N-terminal" evidence="12">
    <location>
        <begin position="268"/>
        <end position="406"/>
    </location>
</feature>
<dbReference type="Pfam" id="PF00425">
    <property type="entry name" value="Chorismate_bind"/>
    <property type="match status" value="1"/>
</dbReference>
<organism evidence="13 14">
    <name type="scientific">Gymnopilus junonius</name>
    <name type="common">Spectacular rustgill mushroom</name>
    <name type="synonym">Gymnopilus spectabilis subsp. junonius</name>
    <dbReference type="NCBI Taxonomy" id="109634"/>
    <lineage>
        <taxon>Eukaryota</taxon>
        <taxon>Fungi</taxon>
        <taxon>Dikarya</taxon>
        <taxon>Basidiomycota</taxon>
        <taxon>Agaricomycotina</taxon>
        <taxon>Agaricomycetes</taxon>
        <taxon>Agaricomycetidae</taxon>
        <taxon>Agaricales</taxon>
        <taxon>Agaricineae</taxon>
        <taxon>Hymenogastraceae</taxon>
        <taxon>Gymnopilus</taxon>
    </lineage>
</organism>
<dbReference type="Pfam" id="PF04715">
    <property type="entry name" value="Anth_synt_I_N"/>
    <property type="match status" value="1"/>
</dbReference>
<dbReference type="PRINTS" id="PR00099">
    <property type="entry name" value="CPSGATASE"/>
</dbReference>
<evidence type="ECO:0000256" key="1">
    <source>
        <dbReference type="ARBA" id="ARBA00001000"/>
    </source>
</evidence>
<keyword evidence="6" id="KW-0289">Folate biosynthesis</keyword>
<accession>A0A9P5TUP3</accession>
<evidence type="ECO:0000256" key="3">
    <source>
        <dbReference type="ARBA" id="ARBA00005970"/>
    </source>
</evidence>
<sequence length="745" mass="82641">MTLEIPRLLLIDSYDSFTHKSFSLAALCRQAIPNVLITIIKNDDFEIGNLLPYLPYFSAIIVGPGPGSPEVSEDVGVVRDLWKLKDHDLLPIFGVCLGLQSLAIENGAILKRLKAVKHGLMSSVHHRSMDLFDAVGSIRAVRYHSLHVKLKEDGEVEELAWAHDEENGKVVMAIRHKYLPFWAVQYHPESVCTEGGGVQVLRNFWRLAQTWTKKKGRSIMNWNEEVERIMGKFWPYPTAPAPLSTPNDRPAVIVSSLLRPEITVVDACEAFGASNESSRFALLESASQPGRYSILACISSSTLQITYRVGDESVTLTKNDQVSNETLGLQDIWSWLGKFMQSRAVEDGSPQLPFWGGLVGCLSYELGVHSLHIPLCRDSTNMHPDVNFIFVERSIVFDSHTKRVFVQSLRPNDHSWVARTIERLENLPLSSSSASDLAICPNPTITIPNKNRYISNIQQAKEHLYAGDSYELCLTAQTQISIPSSGCKVGSASWQRYKKLRKANPAPHSAYLRLHPTTLLSSSPERFLSYSRPPDSICQLRPIKGTVRKAPYITRSVAEKALIGNPKEVAENLMIVDLIRHDLHGVVGEDVEVKQFCSVEEYETVWQLVSVIEGRLCDRAHSISGAGDQLGWRVLKESLPPGSMTGAPKKRSVEILQQLESQERGIYSGVFGYWCVGGSGDWSVTIRSCFKYDESAGCSGSREEWVIGAGGAITALSDPASEWDEMTTKLQSVLRAFGALSSSAD</sequence>
<evidence type="ECO:0000256" key="2">
    <source>
        <dbReference type="ARBA" id="ARBA00005009"/>
    </source>
</evidence>
<dbReference type="NCBIfam" id="TIGR01823">
    <property type="entry name" value="PabB-fungal"/>
    <property type="match status" value="1"/>
</dbReference>
<dbReference type="Proteomes" id="UP000724874">
    <property type="component" value="Unassembled WGS sequence"/>
</dbReference>
<feature type="domain" description="Glutamine amidotransferase" evidence="10">
    <location>
        <begin position="9"/>
        <end position="204"/>
    </location>
</feature>
<keyword evidence="5" id="KW-0808">Transferase</keyword>
<evidence type="ECO:0000259" key="10">
    <source>
        <dbReference type="Pfam" id="PF00117"/>
    </source>
</evidence>
<comment type="pathway">
    <text evidence="2">Cofactor biosynthesis; tetrahydrofolate biosynthesis; 4-aminobenzoate from chorismate: step 1/2.</text>
</comment>
<dbReference type="OrthoDB" id="64220at2759"/>
<evidence type="ECO:0000259" key="11">
    <source>
        <dbReference type="Pfam" id="PF00425"/>
    </source>
</evidence>
<dbReference type="SUPFAM" id="SSF52317">
    <property type="entry name" value="Class I glutamine amidotransferase-like"/>
    <property type="match status" value="1"/>
</dbReference>
<dbReference type="CDD" id="cd01743">
    <property type="entry name" value="GATase1_Anthranilate_Synthase"/>
    <property type="match status" value="1"/>
</dbReference>
<dbReference type="InterPro" id="IPR006805">
    <property type="entry name" value="Anth_synth_I_N"/>
</dbReference>
<dbReference type="SUPFAM" id="SSF56322">
    <property type="entry name" value="ADC synthase"/>
    <property type="match status" value="1"/>
</dbReference>
<dbReference type="InterPro" id="IPR029062">
    <property type="entry name" value="Class_I_gatase-like"/>
</dbReference>
<evidence type="ECO:0000256" key="7">
    <source>
        <dbReference type="ARBA" id="ARBA00022962"/>
    </source>
</evidence>